<dbReference type="WBParaSite" id="sdigi.contig130.g4952.t1">
    <property type="protein sequence ID" value="sdigi.contig130.g4952.t1"/>
    <property type="gene ID" value="sdigi.contig130.g4952"/>
</dbReference>
<dbReference type="Proteomes" id="UP000887581">
    <property type="component" value="Unplaced"/>
</dbReference>
<protein>
    <submittedName>
        <fullName evidence="3">Uncharacterized protein</fullName>
    </submittedName>
</protein>
<organism evidence="2 3">
    <name type="scientific">Setaria digitata</name>
    <dbReference type="NCBI Taxonomy" id="48799"/>
    <lineage>
        <taxon>Eukaryota</taxon>
        <taxon>Metazoa</taxon>
        <taxon>Ecdysozoa</taxon>
        <taxon>Nematoda</taxon>
        <taxon>Chromadorea</taxon>
        <taxon>Rhabditida</taxon>
        <taxon>Spirurina</taxon>
        <taxon>Spiruromorpha</taxon>
        <taxon>Filarioidea</taxon>
        <taxon>Setariidae</taxon>
        <taxon>Setaria</taxon>
    </lineage>
</organism>
<dbReference type="AlphaFoldDB" id="A0A915PFF6"/>
<sequence length="571" mass="64698">MPPLPPPKPRTNFEAKMNAATADHYSEQTRGSDQVITRAHSALPASVRPNPTIRPSSPTEERIATPRAIEPDLVAKDRYDPASKCFSYVPARALSEHFTAPRKPQRVKMEETASESLDAQPSASEIALVPVISTDLQRLPETPKWEDDIEKISNGVFFGQHSGQTEMNTTPIDFNGPIANSTPKMNLSKSDYSADNEEKPIVVEQAKRISKRRKTKFGSYKTLNDDAYNSDLDDLCDPDFYLTYATQPTASVTSSTVGSSNINGDLIRKDKSQPSTDLALIDDQNLKRSKPEHFTKNAATVAGAKMNELRSTELSVRPYSDQSTVDAHFSSPKPATSLANISQEREAFRMRNCRSATSAPFYRESHGNRLFAHNRYDSLTDAENADDWLKFQLRKLKAKRENNPEVLRRKRQEKLLLEELKHVNGDRQMTRGRDEHTYSVEGYGQTVDPLAEYRVEEERLQNLCTPYQDSNVRVADELMSTVRRTEYGSSSVLPPKPSDAVRHKPPTPPLRPRSQSPSSSPYPRRYRIRTPLQETAYQRERNHINRNDNIEHDIGDLDDNEFSHLRNIVKF</sequence>
<feature type="region of interest" description="Disordered" evidence="1">
    <location>
        <begin position="100"/>
        <end position="122"/>
    </location>
</feature>
<evidence type="ECO:0000256" key="1">
    <source>
        <dbReference type="SAM" id="MobiDB-lite"/>
    </source>
</evidence>
<keyword evidence="2" id="KW-1185">Reference proteome</keyword>
<evidence type="ECO:0000313" key="3">
    <source>
        <dbReference type="WBParaSite" id="sdigi.contig130.g4952.t1"/>
    </source>
</evidence>
<proteinExistence type="predicted"/>
<name>A0A915PFF6_9BILA</name>
<evidence type="ECO:0000313" key="2">
    <source>
        <dbReference type="Proteomes" id="UP000887581"/>
    </source>
</evidence>
<feature type="region of interest" description="Disordered" evidence="1">
    <location>
        <begin position="485"/>
        <end position="544"/>
    </location>
</feature>
<feature type="region of interest" description="Disordered" evidence="1">
    <location>
        <begin position="40"/>
        <end position="62"/>
    </location>
</feature>
<accession>A0A915PFF6</accession>
<reference evidence="3" key="1">
    <citation type="submission" date="2022-11" db="UniProtKB">
        <authorList>
            <consortium name="WormBaseParasite"/>
        </authorList>
    </citation>
    <scope>IDENTIFICATION</scope>
</reference>
<feature type="compositionally biased region" description="Low complexity" evidence="1">
    <location>
        <begin position="512"/>
        <end position="523"/>
    </location>
</feature>